<accession>A0ABD3MB43</accession>
<dbReference type="Proteomes" id="UP001530293">
    <property type="component" value="Unassembled WGS sequence"/>
</dbReference>
<sequence length="420" mass="45092">MTSASSVVSFFFSLLQHTERSSTSQALFPSRKSQAMSKTMATTMMAIRRPPTIVSVSLFILLSASSCNSFSASSSNGNASFASSSSSASPIFDRFRASCPANLDAIRQFDASLLDNIVKDNDDNEDDVWVAVYRSANNLPSVFVRDAFFDAMRASTTTTTTSTTTSSSSISITTETSELFNINDPSSSSSSSSSGVIVSPSNNAKPVAVARLGKCRNNGSNNKQIINQQRYMIDSMRCTLKKENTDPDCDGGSEHAEAVGICIDELVLAYLKRYSEWEKTMAATSGNGGDADTGGSGSPTIMSFDGGIRFRGTLVSGKLLDSRGFREATELSSDMHSHESDLDGAMNMYAQRSTSLQFGGGARDRATQIVSYLGRLDRVEDIRRGRGGVVSATKDEENDNQEDDAGEGGFDPWASVKKFI</sequence>
<dbReference type="EMBL" id="JALLBG020000195">
    <property type="protein sequence ID" value="KAL3759986.1"/>
    <property type="molecule type" value="Genomic_DNA"/>
</dbReference>
<feature type="compositionally biased region" description="Acidic residues" evidence="1">
    <location>
        <begin position="396"/>
        <end position="406"/>
    </location>
</feature>
<evidence type="ECO:0000313" key="2">
    <source>
        <dbReference type="EMBL" id="KAL3759986.1"/>
    </source>
</evidence>
<dbReference type="AlphaFoldDB" id="A0ABD3MB43"/>
<name>A0ABD3MB43_9STRA</name>
<reference evidence="2 3" key="1">
    <citation type="submission" date="2024-10" db="EMBL/GenBank/DDBJ databases">
        <title>Updated reference genomes for cyclostephanoid diatoms.</title>
        <authorList>
            <person name="Roberts W.R."/>
            <person name="Alverson A.J."/>
        </authorList>
    </citation>
    <scope>NUCLEOTIDE SEQUENCE [LARGE SCALE GENOMIC DNA]</scope>
    <source>
        <strain evidence="2 3">AJA232-27</strain>
    </source>
</reference>
<keyword evidence="3" id="KW-1185">Reference proteome</keyword>
<organism evidence="2 3">
    <name type="scientific">Discostella pseudostelligera</name>
    <dbReference type="NCBI Taxonomy" id="259834"/>
    <lineage>
        <taxon>Eukaryota</taxon>
        <taxon>Sar</taxon>
        <taxon>Stramenopiles</taxon>
        <taxon>Ochrophyta</taxon>
        <taxon>Bacillariophyta</taxon>
        <taxon>Coscinodiscophyceae</taxon>
        <taxon>Thalassiosirophycidae</taxon>
        <taxon>Stephanodiscales</taxon>
        <taxon>Stephanodiscaceae</taxon>
        <taxon>Discostella</taxon>
    </lineage>
</organism>
<evidence type="ECO:0000313" key="3">
    <source>
        <dbReference type="Proteomes" id="UP001530293"/>
    </source>
</evidence>
<gene>
    <name evidence="2" type="ORF">ACHAWU_000609</name>
</gene>
<feature type="region of interest" description="Disordered" evidence="1">
    <location>
        <begin position="389"/>
        <end position="420"/>
    </location>
</feature>
<evidence type="ECO:0000256" key="1">
    <source>
        <dbReference type="SAM" id="MobiDB-lite"/>
    </source>
</evidence>
<proteinExistence type="predicted"/>
<comment type="caution">
    <text evidence="2">The sequence shown here is derived from an EMBL/GenBank/DDBJ whole genome shotgun (WGS) entry which is preliminary data.</text>
</comment>
<protein>
    <submittedName>
        <fullName evidence="2">Uncharacterized protein</fullName>
    </submittedName>
</protein>